<accession>A0A167WV72</accession>
<feature type="compositionally biased region" description="Polar residues" evidence="1">
    <location>
        <begin position="1"/>
        <end position="22"/>
    </location>
</feature>
<sequence length="297" mass="32464">MNSGYLDVNSSVQSPESRNLSAVQHPASSGKKAADTKNGTTYSDANPIKRRYSPMPWASVYNTLQQVMKPLLGTATPAVPLAAWVHLFINSTFPWRLMHGNDWTQSSPAIIASFIYDPGGELRHILLEALPQDLTAAITHQYDDGTASIVCPPWMAHMPSIAKIWRMVLARSPYLTHTEKEEVCAPKSAAIVPSDADGSGTPIVDQEEVEEDDNDDDEEGADNEDSEDTHTLKRKSAKSKGKAKMTEAEAEEAVVAQREEEHAEAQLIQDEMDHEDIAPNSDLGRRESEAASAALAE</sequence>
<reference evidence="2 3" key="1">
    <citation type="journal article" date="2016" name="Mol. Biol. Evol.">
        <title>Comparative Genomics of Early-Diverging Mushroom-Forming Fungi Provides Insights into the Origins of Lignocellulose Decay Capabilities.</title>
        <authorList>
            <person name="Nagy L.G."/>
            <person name="Riley R."/>
            <person name="Tritt A."/>
            <person name="Adam C."/>
            <person name="Daum C."/>
            <person name="Floudas D."/>
            <person name="Sun H."/>
            <person name="Yadav J.S."/>
            <person name="Pangilinan J."/>
            <person name="Larsson K.H."/>
            <person name="Matsuura K."/>
            <person name="Barry K."/>
            <person name="Labutti K."/>
            <person name="Kuo R."/>
            <person name="Ohm R.A."/>
            <person name="Bhattacharya S.S."/>
            <person name="Shirouzu T."/>
            <person name="Yoshinaga Y."/>
            <person name="Martin F.M."/>
            <person name="Grigoriev I.V."/>
            <person name="Hibbett D.S."/>
        </authorList>
    </citation>
    <scope>NUCLEOTIDE SEQUENCE [LARGE SCALE GENOMIC DNA]</scope>
    <source>
        <strain evidence="2 3">CBS 109695</strain>
    </source>
</reference>
<evidence type="ECO:0000313" key="2">
    <source>
        <dbReference type="EMBL" id="KZP06519.1"/>
    </source>
</evidence>
<name>A0A167WV72_9AGAM</name>
<proteinExistence type="predicted"/>
<keyword evidence="3" id="KW-1185">Reference proteome</keyword>
<feature type="compositionally biased region" description="Acidic residues" evidence="1">
    <location>
        <begin position="205"/>
        <end position="227"/>
    </location>
</feature>
<evidence type="ECO:0000313" key="3">
    <source>
        <dbReference type="Proteomes" id="UP000076532"/>
    </source>
</evidence>
<organism evidence="2 3">
    <name type="scientific">Athelia psychrophila</name>
    <dbReference type="NCBI Taxonomy" id="1759441"/>
    <lineage>
        <taxon>Eukaryota</taxon>
        <taxon>Fungi</taxon>
        <taxon>Dikarya</taxon>
        <taxon>Basidiomycota</taxon>
        <taxon>Agaricomycotina</taxon>
        <taxon>Agaricomycetes</taxon>
        <taxon>Agaricomycetidae</taxon>
        <taxon>Atheliales</taxon>
        <taxon>Atheliaceae</taxon>
        <taxon>Athelia</taxon>
    </lineage>
</organism>
<feature type="compositionally biased region" description="Basic residues" evidence="1">
    <location>
        <begin position="232"/>
        <end position="243"/>
    </location>
</feature>
<gene>
    <name evidence="2" type="ORF">FIBSPDRAFT_902755</name>
</gene>
<evidence type="ECO:0000256" key="1">
    <source>
        <dbReference type="SAM" id="MobiDB-lite"/>
    </source>
</evidence>
<dbReference type="Proteomes" id="UP000076532">
    <property type="component" value="Unassembled WGS sequence"/>
</dbReference>
<dbReference type="AlphaFoldDB" id="A0A167WV72"/>
<feature type="region of interest" description="Disordered" evidence="1">
    <location>
        <begin position="186"/>
        <end position="297"/>
    </location>
</feature>
<dbReference type="EMBL" id="KV417784">
    <property type="protein sequence ID" value="KZP06519.1"/>
    <property type="molecule type" value="Genomic_DNA"/>
</dbReference>
<feature type="region of interest" description="Disordered" evidence="1">
    <location>
        <begin position="1"/>
        <end position="47"/>
    </location>
</feature>
<protein>
    <submittedName>
        <fullName evidence="2">Uncharacterized protein</fullName>
    </submittedName>
</protein>